<proteinExistence type="inferred from homology"/>
<feature type="transmembrane region" description="Helical" evidence="8">
    <location>
        <begin position="219"/>
        <end position="238"/>
    </location>
</feature>
<protein>
    <submittedName>
        <fullName evidence="9">Uncharacterized protein</fullName>
    </submittedName>
</protein>
<dbReference type="Gene3D" id="1.50.10.150">
    <property type="entry name" value="Voltage-dependent anion channel"/>
    <property type="match status" value="1"/>
</dbReference>
<feature type="transmembrane region" description="Helical" evidence="8">
    <location>
        <begin position="179"/>
        <end position="198"/>
    </location>
</feature>
<evidence type="ECO:0000256" key="3">
    <source>
        <dbReference type="ARBA" id="ARBA00022448"/>
    </source>
</evidence>
<dbReference type="PANTHER" id="PTHR31686:SF1">
    <property type="entry name" value="SULFITE EFFLUX PUMP SSU1"/>
    <property type="match status" value="1"/>
</dbReference>
<organism evidence="9 10">
    <name type="scientific">Rhodococcus rhodnii LMG 5362</name>
    <dbReference type="NCBI Taxonomy" id="1273125"/>
    <lineage>
        <taxon>Bacteria</taxon>
        <taxon>Bacillati</taxon>
        <taxon>Actinomycetota</taxon>
        <taxon>Actinomycetes</taxon>
        <taxon>Mycobacteriales</taxon>
        <taxon>Nocardiaceae</taxon>
        <taxon>Rhodococcus</taxon>
    </lineage>
</organism>
<dbReference type="eggNOG" id="COG1275">
    <property type="taxonomic scope" value="Bacteria"/>
</dbReference>
<feature type="transmembrane region" description="Helical" evidence="8">
    <location>
        <begin position="244"/>
        <end position="270"/>
    </location>
</feature>
<feature type="transmembrane region" description="Helical" evidence="8">
    <location>
        <begin position="47"/>
        <end position="68"/>
    </location>
</feature>
<feature type="transmembrane region" description="Helical" evidence="8">
    <location>
        <begin position="88"/>
        <end position="107"/>
    </location>
</feature>
<dbReference type="PATRIC" id="fig|1273125.3.peg.3104"/>
<evidence type="ECO:0000256" key="4">
    <source>
        <dbReference type="ARBA" id="ARBA00022475"/>
    </source>
</evidence>
<keyword evidence="3" id="KW-0813">Transport</keyword>
<evidence type="ECO:0000313" key="10">
    <source>
        <dbReference type="Proteomes" id="UP000013525"/>
    </source>
</evidence>
<keyword evidence="5 8" id="KW-0812">Transmembrane</keyword>
<evidence type="ECO:0000256" key="8">
    <source>
        <dbReference type="SAM" id="Phobius"/>
    </source>
</evidence>
<dbReference type="InterPro" id="IPR051629">
    <property type="entry name" value="Sulfite_efflux_TDT"/>
</dbReference>
<feature type="transmembrane region" description="Helical" evidence="8">
    <location>
        <begin position="311"/>
        <end position="332"/>
    </location>
</feature>
<reference evidence="9 10" key="1">
    <citation type="journal article" date="2013" name="Genome Announc.">
        <title>Draft Genome Sequence of Rhodococcus rhodnii Strain LMG5362, a Symbiont of Rhodnius prolixus (Hemiptera, Reduviidae, Triatominae), the Principle Vector of Trypanosoma cruzi.</title>
        <authorList>
            <person name="Pachebat J.A."/>
            <person name="van Keulen G."/>
            <person name="Whitten M.M."/>
            <person name="Girdwood S."/>
            <person name="Del Sol R."/>
            <person name="Dyson P.J."/>
            <person name="Facey P.D."/>
        </authorList>
    </citation>
    <scope>NUCLEOTIDE SEQUENCE [LARGE SCALE GENOMIC DNA]</scope>
    <source>
        <strain evidence="9 10">LMG 5362</strain>
    </source>
</reference>
<feature type="transmembrane region" description="Helical" evidence="8">
    <location>
        <begin position="21"/>
        <end position="41"/>
    </location>
</feature>
<dbReference type="InterPro" id="IPR004695">
    <property type="entry name" value="SLAC1/Mae1/Ssu1/TehA"/>
</dbReference>
<keyword evidence="10" id="KW-1185">Reference proteome</keyword>
<evidence type="ECO:0000256" key="2">
    <source>
        <dbReference type="ARBA" id="ARBA00008566"/>
    </source>
</evidence>
<keyword evidence="7 8" id="KW-0472">Membrane</keyword>
<feature type="transmembrane region" description="Helical" evidence="8">
    <location>
        <begin position="282"/>
        <end position="305"/>
    </location>
</feature>
<sequence length="441" mass="44120">MTDQRRGLYRRRDDPATVETMSPKWFAAVMGTAIVAVGAGGSGAERAVAAGAAAGAATLLVALTGALAYRCAADPRGIAAELRDPATFAFVGTVAMGTTAVSAALHATGLGGAWVADALWCAGTMLGVVTWSVALIRQSIAQRTCDSPAALLAVVPPMVSAATGGAMAQGLAPGTLRDAASVVCAGFAIAAAAGVATVGRGVLGRLLSDGLPAPIARPALWIPLGVVGQSIAAVSHLAPRGVAAGFTIVAGTVAAGAVASLAAITVATAYRGLPYSAAWWSFTFPLGTCAVGAHAAATATGWSWLHVVGTGVWIALCAAWATVAAATVRAVLATTVRAGAAAVRPARSGHRGARRAGLDRTAGLDPCRRSAADGYGMDTLRFEIAGSLAAAPTDTADDVHRLRLGDLVDTSDELTERDRRHAGDPDLAVLVGLPNVDDRGP</sequence>
<name>R7WJJ7_9NOCA</name>
<comment type="similarity">
    <text evidence="2">Belongs to the tellurite-resistance/dicarboxylate transporter (TDT) family.</text>
</comment>
<comment type="caution">
    <text evidence="9">The sequence shown here is derived from an EMBL/GenBank/DDBJ whole genome shotgun (WGS) entry which is preliminary data.</text>
</comment>
<feature type="transmembrane region" description="Helical" evidence="8">
    <location>
        <begin position="113"/>
        <end position="136"/>
    </location>
</feature>
<dbReference type="Pfam" id="PF03595">
    <property type="entry name" value="SLAC1"/>
    <property type="match status" value="1"/>
</dbReference>
<dbReference type="GO" id="GO:0055085">
    <property type="term" value="P:transmembrane transport"/>
    <property type="evidence" value="ECO:0007669"/>
    <property type="project" value="InterPro"/>
</dbReference>
<gene>
    <name evidence="9" type="ORF">Rrhod_3266</name>
</gene>
<dbReference type="GO" id="GO:0005886">
    <property type="term" value="C:plasma membrane"/>
    <property type="evidence" value="ECO:0007669"/>
    <property type="project" value="UniProtKB-SubCell"/>
</dbReference>
<keyword evidence="4" id="KW-1003">Cell membrane</keyword>
<dbReference type="InterPro" id="IPR038665">
    <property type="entry name" value="Voltage-dep_anion_channel_sf"/>
</dbReference>
<dbReference type="PANTHER" id="PTHR31686">
    <property type="match status" value="1"/>
</dbReference>
<evidence type="ECO:0000256" key="1">
    <source>
        <dbReference type="ARBA" id="ARBA00004651"/>
    </source>
</evidence>
<evidence type="ECO:0000256" key="5">
    <source>
        <dbReference type="ARBA" id="ARBA00022692"/>
    </source>
</evidence>
<evidence type="ECO:0000256" key="7">
    <source>
        <dbReference type="ARBA" id="ARBA00023136"/>
    </source>
</evidence>
<dbReference type="Proteomes" id="UP000013525">
    <property type="component" value="Unassembled WGS sequence"/>
</dbReference>
<comment type="subcellular location">
    <subcellularLocation>
        <location evidence="1">Cell membrane</location>
        <topology evidence="1">Multi-pass membrane protein</topology>
    </subcellularLocation>
</comment>
<feature type="transmembrane region" description="Helical" evidence="8">
    <location>
        <begin position="148"/>
        <end position="167"/>
    </location>
</feature>
<evidence type="ECO:0000313" key="9">
    <source>
        <dbReference type="EMBL" id="EOM75468.1"/>
    </source>
</evidence>
<accession>R7WJJ7</accession>
<keyword evidence="6 8" id="KW-1133">Transmembrane helix</keyword>
<dbReference type="AlphaFoldDB" id="R7WJJ7"/>
<dbReference type="EMBL" id="APMY01000095">
    <property type="protein sequence ID" value="EOM75468.1"/>
    <property type="molecule type" value="Genomic_DNA"/>
</dbReference>
<evidence type="ECO:0000256" key="6">
    <source>
        <dbReference type="ARBA" id="ARBA00022989"/>
    </source>
</evidence>